<evidence type="ECO:0000256" key="3">
    <source>
        <dbReference type="ARBA" id="ARBA00010703"/>
    </source>
</evidence>
<protein>
    <recommendedName>
        <fullName evidence="7">Leucine carboxyl methyltransferase 1</fullName>
        <ecNumber evidence="7">2.1.1.233</ecNumber>
    </recommendedName>
</protein>
<keyword evidence="4 7" id="KW-0489">Methyltransferase</keyword>
<proteinExistence type="inferred from homology"/>
<dbReference type="EC" id="2.1.1.233" evidence="7"/>
<evidence type="ECO:0000256" key="4">
    <source>
        <dbReference type="ARBA" id="ARBA00022603"/>
    </source>
</evidence>
<comment type="similarity">
    <text evidence="3 7">Belongs to the methyltransferase superfamily. LCMT family.</text>
</comment>
<evidence type="ECO:0000256" key="1">
    <source>
        <dbReference type="ARBA" id="ARBA00000724"/>
    </source>
</evidence>
<evidence type="ECO:0000256" key="2">
    <source>
        <dbReference type="ARBA" id="ARBA00003455"/>
    </source>
</evidence>
<organism evidence="9 10">
    <name type="scientific">Protopolystoma xenopodis</name>
    <dbReference type="NCBI Taxonomy" id="117903"/>
    <lineage>
        <taxon>Eukaryota</taxon>
        <taxon>Metazoa</taxon>
        <taxon>Spiralia</taxon>
        <taxon>Lophotrochozoa</taxon>
        <taxon>Platyhelminthes</taxon>
        <taxon>Monogenea</taxon>
        <taxon>Polyopisthocotylea</taxon>
        <taxon>Polystomatidea</taxon>
        <taxon>Polystomatidae</taxon>
        <taxon>Protopolystoma</taxon>
    </lineage>
</organism>
<dbReference type="GO" id="GO:0032259">
    <property type="term" value="P:methylation"/>
    <property type="evidence" value="ECO:0007669"/>
    <property type="project" value="UniProtKB-KW"/>
</dbReference>
<dbReference type="EMBL" id="CAAALY010001257">
    <property type="protein sequence ID" value="VEL07206.1"/>
    <property type="molecule type" value="Genomic_DNA"/>
</dbReference>
<dbReference type="InterPro" id="IPR016651">
    <property type="entry name" value="LCMT1"/>
</dbReference>
<dbReference type="GO" id="GO:0005829">
    <property type="term" value="C:cytosol"/>
    <property type="evidence" value="ECO:0007669"/>
    <property type="project" value="TreeGrafter"/>
</dbReference>
<sequence length="301" mass="34494">MATKGFKMAEVISKEGTNDEATMGKAHAVKREYWKDPYLKIFCTSSTPRAPEISRGYFVRVQTFKAIALHFSKQKFYNRNCQIVNLGAGSDTLFFQLNNSLLSPLKYLEIDLRDNIRKKKFQIKEALKRNQFLTLDEPDSDVNALSNTTEATNPESASFYSGRFQLVEFDLRFPSANFVELLTGNLCQLSLNLPTLFLAECVLVYMPSHSSMNLLKCLSSAFKLSAFLHYEQVNMSDRFGLIMAENFRARSCNLPGLDCCESLFSQEQRCLCVTDYFLSMDWLKVTFHYEWMESGQGLDDK</sequence>
<dbReference type="Pfam" id="PF04072">
    <property type="entry name" value="LCM"/>
    <property type="match status" value="1"/>
</dbReference>
<keyword evidence="10" id="KW-1185">Reference proteome</keyword>
<reference evidence="9" key="1">
    <citation type="submission" date="2018-11" db="EMBL/GenBank/DDBJ databases">
        <authorList>
            <consortium name="Pathogen Informatics"/>
        </authorList>
    </citation>
    <scope>NUCLEOTIDE SEQUENCE</scope>
</reference>
<dbReference type="SUPFAM" id="SSF53335">
    <property type="entry name" value="S-adenosyl-L-methionine-dependent methyltransferases"/>
    <property type="match status" value="1"/>
</dbReference>
<comment type="caution">
    <text evidence="9">The sequence shown here is derived from an EMBL/GenBank/DDBJ whole genome shotgun (WGS) entry which is preliminary data.</text>
</comment>
<evidence type="ECO:0000256" key="6">
    <source>
        <dbReference type="ARBA" id="ARBA00022691"/>
    </source>
</evidence>
<dbReference type="PANTHER" id="PTHR13600:SF33">
    <property type="entry name" value="LEUCINE CARBOXYL METHYLTRANSFERASE 1"/>
    <property type="match status" value="1"/>
</dbReference>
<evidence type="ECO:0000256" key="7">
    <source>
        <dbReference type="PIRNR" id="PIRNR016305"/>
    </source>
</evidence>
<feature type="binding site" evidence="8">
    <location>
        <position position="60"/>
    </location>
    <ligand>
        <name>S-adenosyl-L-methionine</name>
        <dbReference type="ChEBI" id="CHEBI:59789"/>
    </ligand>
</feature>
<accession>A0A3S5CGT1</accession>
<feature type="binding site" evidence="8">
    <location>
        <position position="87"/>
    </location>
    <ligand>
        <name>S-adenosyl-L-methionine</name>
        <dbReference type="ChEBI" id="CHEBI:59789"/>
    </ligand>
</feature>
<evidence type="ECO:0000313" key="9">
    <source>
        <dbReference type="EMBL" id="VEL07206.1"/>
    </source>
</evidence>
<dbReference type="InterPro" id="IPR029063">
    <property type="entry name" value="SAM-dependent_MTases_sf"/>
</dbReference>
<name>A0A3S5CGT1_9PLAT</name>
<dbReference type="GO" id="GO:0018423">
    <property type="term" value="F:protein C-terminal leucine carboxyl O-methyltransferase activity"/>
    <property type="evidence" value="ECO:0007669"/>
    <property type="project" value="UniProtKB-EC"/>
</dbReference>
<dbReference type="Gene3D" id="3.40.50.150">
    <property type="entry name" value="Vaccinia Virus protein VP39"/>
    <property type="match status" value="1"/>
</dbReference>
<dbReference type="AlphaFoldDB" id="A0A3S5CGT1"/>
<evidence type="ECO:0000313" key="10">
    <source>
        <dbReference type="Proteomes" id="UP000784294"/>
    </source>
</evidence>
<keyword evidence="5 7" id="KW-0808">Transferase</keyword>
<evidence type="ECO:0000256" key="8">
    <source>
        <dbReference type="PIRSR" id="PIRSR016305-1"/>
    </source>
</evidence>
<feature type="binding site" evidence="8">
    <location>
        <position position="200"/>
    </location>
    <ligand>
        <name>S-adenosyl-L-methionine</name>
        <dbReference type="ChEBI" id="CHEBI:59789"/>
    </ligand>
</feature>
<dbReference type="Proteomes" id="UP000784294">
    <property type="component" value="Unassembled WGS sequence"/>
</dbReference>
<comment type="catalytic activity">
    <reaction evidence="1 7">
        <text>[phosphatase 2A protein]-C-terminal L-leucine + S-adenosyl-L-methionine = [phosphatase 2A protein]-C-terminal L-leucine methyl ester + S-adenosyl-L-homocysteine</text>
        <dbReference type="Rhea" id="RHEA:48544"/>
        <dbReference type="Rhea" id="RHEA-COMP:12134"/>
        <dbReference type="Rhea" id="RHEA-COMP:12135"/>
        <dbReference type="ChEBI" id="CHEBI:57856"/>
        <dbReference type="ChEBI" id="CHEBI:59789"/>
        <dbReference type="ChEBI" id="CHEBI:90516"/>
        <dbReference type="ChEBI" id="CHEBI:90517"/>
        <dbReference type="EC" id="2.1.1.233"/>
    </reaction>
</comment>
<keyword evidence="6 7" id="KW-0949">S-adenosyl-L-methionine</keyword>
<dbReference type="OrthoDB" id="203237at2759"/>
<dbReference type="PANTHER" id="PTHR13600">
    <property type="entry name" value="LEUCINE CARBOXYL METHYLTRANSFERASE"/>
    <property type="match status" value="1"/>
</dbReference>
<gene>
    <name evidence="9" type="ORF">PXEA_LOCUS646</name>
</gene>
<feature type="binding site" evidence="8">
    <location>
        <begin position="170"/>
        <end position="171"/>
    </location>
    <ligand>
        <name>S-adenosyl-L-methionine</name>
        <dbReference type="ChEBI" id="CHEBI:59789"/>
    </ligand>
</feature>
<comment type="function">
    <text evidence="2 7">Methylates the carboxyl group of the C-terminal leucine residue of protein phosphatase 2A catalytic subunits to form alpha-leucine ester residues.</text>
</comment>
<dbReference type="PIRSF" id="PIRSF016305">
    <property type="entry name" value="LCM_mtfrase"/>
    <property type="match status" value="1"/>
</dbReference>
<dbReference type="InterPro" id="IPR007213">
    <property type="entry name" value="Ppm1/Ppm2/Tcmp"/>
</dbReference>
<evidence type="ECO:0000256" key="5">
    <source>
        <dbReference type="ARBA" id="ARBA00022679"/>
    </source>
</evidence>